<dbReference type="PROSITE" id="PS51170">
    <property type="entry name" value="CW"/>
    <property type="match status" value="1"/>
</dbReference>
<evidence type="ECO:0000256" key="2">
    <source>
        <dbReference type="PROSITE-ProRule" id="PRU00591"/>
    </source>
</evidence>
<accession>A0AAW5C2X3</accession>
<evidence type="ECO:0000313" key="4">
    <source>
        <dbReference type="Proteomes" id="UP001299608"/>
    </source>
</evidence>
<sequence length="121" mass="13420">MSTKERYVDIVHLPSSISASDLPPDVRKYLINVDGSDARAYEGTTTSGWEKDGNGHSRYQKSNGTYVADSWLTIDDKSYYMDSNGVMLTDTITPDGFYINAKGKKQIHSWMGTGRKGLALC</sequence>
<feature type="repeat" description="Cell wall-binding" evidence="2">
    <location>
        <begin position="68"/>
        <end position="87"/>
    </location>
</feature>
<gene>
    <name evidence="3" type="ORF">L0N08_14325</name>
</gene>
<protein>
    <submittedName>
        <fullName evidence="3">Uncharacterized protein</fullName>
    </submittedName>
</protein>
<dbReference type="SUPFAM" id="SSF69360">
    <property type="entry name" value="Cell wall binding repeat"/>
    <property type="match status" value="1"/>
</dbReference>
<dbReference type="InterPro" id="IPR018337">
    <property type="entry name" value="Cell_wall/Cho-bd_repeat"/>
</dbReference>
<comment type="caution">
    <text evidence="3">The sequence shown here is derived from an EMBL/GenBank/DDBJ whole genome shotgun (WGS) entry which is preliminary data.</text>
</comment>
<organism evidence="3 4">
    <name type="scientific">Enterocloster aldenensis</name>
    <dbReference type="NCBI Taxonomy" id="358742"/>
    <lineage>
        <taxon>Bacteria</taxon>
        <taxon>Bacillati</taxon>
        <taxon>Bacillota</taxon>
        <taxon>Clostridia</taxon>
        <taxon>Lachnospirales</taxon>
        <taxon>Lachnospiraceae</taxon>
        <taxon>Enterocloster</taxon>
    </lineage>
</organism>
<evidence type="ECO:0000313" key="3">
    <source>
        <dbReference type="EMBL" id="MCG4746594.1"/>
    </source>
</evidence>
<dbReference type="EMBL" id="JAKNGE010000017">
    <property type="protein sequence ID" value="MCG4746594.1"/>
    <property type="molecule type" value="Genomic_DNA"/>
</dbReference>
<name>A0AAW5C2X3_9FIRM</name>
<dbReference type="AlphaFoldDB" id="A0AAW5C2X3"/>
<dbReference type="Proteomes" id="UP001299608">
    <property type="component" value="Unassembled WGS sequence"/>
</dbReference>
<evidence type="ECO:0000256" key="1">
    <source>
        <dbReference type="ARBA" id="ARBA00022737"/>
    </source>
</evidence>
<dbReference type="Pfam" id="PF19085">
    <property type="entry name" value="Choline_bind_2"/>
    <property type="match status" value="1"/>
</dbReference>
<dbReference type="Gene3D" id="2.10.270.10">
    <property type="entry name" value="Cholin Binding"/>
    <property type="match status" value="1"/>
</dbReference>
<reference evidence="3" key="1">
    <citation type="submission" date="2022-01" db="EMBL/GenBank/DDBJ databases">
        <title>Collection of gut derived symbiotic bacterial strains cultured from healthy donors.</title>
        <authorList>
            <person name="Lin H."/>
            <person name="Kohout C."/>
            <person name="Waligurski E."/>
            <person name="Pamer E.G."/>
        </authorList>
    </citation>
    <scope>NUCLEOTIDE SEQUENCE</scope>
    <source>
        <strain evidence="3">DFI.6.55</strain>
    </source>
</reference>
<proteinExistence type="predicted"/>
<keyword evidence="1" id="KW-0677">Repeat</keyword>